<evidence type="ECO:0000313" key="1">
    <source>
        <dbReference type="EMBL" id="GIF92347.1"/>
    </source>
</evidence>
<name>A0A8J3K4G4_9ACTN</name>
<organism evidence="1 2">
    <name type="scientific">Catellatospora chokoriensis</name>
    <dbReference type="NCBI Taxonomy" id="310353"/>
    <lineage>
        <taxon>Bacteria</taxon>
        <taxon>Bacillati</taxon>
        <taxon>Actinomycetota</taxon>
        <taxon>Actinomycetes</taxon>
        <taxon>Micromonosporales</taxon>
        <taxon>Micromonosporaceae</taxon>
        <taxon>Catellatospora</taxon>
    </lineage>
</organism>
<accession>A0A8J3K4G4</accession>
<evidence type="ECO:0000313" key="2">
    <source>
        <dbReference type="Proteomes" id="UP000619293"/>
    </source>
</evidence>
<reference evidence="1 2" key="1">
    <citation type="submission" date="2021-01" db="EMBL/GenBank/DDBJ databases">
        <title>Whole genome shotgun sequence of Catellatospora chokoriensis NBRC 107358.</title>
        <authorList>
            <person name="Komaki H."/>
            <person name="Tamura T."/>
        </authorList>
    </citation>
    <scope>NUCLEOTIDE SEQUENCE [LARGE SCALE GENOMIC DNA]</scope>
    <source>
        <strain evidence="1 2">NBRC 107358</strain>
    </source>
</reference>
<dbReference type="AlphaFoldDB" id="A0A8J3K4G4"/>
<sequence>MALIVSVLALVVTALTLQDQRRVNELQTELNNFERQRQLRIYASRVSTWIQVGDDASSVRPRGLDILVSNRSPVPVRSVTPFLPLIGDDGVAGVRGVDVGDIPPCAEVTFRVFARSPQSIQRKEQSASFGVYVVFAETTNVWALTSHGLDLTRAELNPADTTGALGYIRGSQEPLADCGEGA</sequence>
<protein>
    <submittedName>
        <fullName evidence="1">Uncharacterized protein</fullName>
    </submittedName>
</protein>
<gene>
    <name evidence="1" type="ORF">Cch02nite_57910</name>
</gene>
<proteinExistence type="predicted"/>
<keyword evidence="2" id="KW-1185">Reference proteome</keyword>
<dbReference type="RefSeq" id="WP_191843757.1">
    <property type="nucleotide sequence ID" value="NZ_BAAALB010000038.1"/>
</dbReference>
<comment type="caution">
    <text evidence="1">The sequence shown here is derived from an EMBL/GenBank/DDBJ whole genome shotgun (WGS) entry which is preliminary data.</text>
</comment>
<dbReference type="EMBL" id="BONG01000044">
    <property type="protein sequence ID" value="GIF92347.1"/>
    <property type="molecule type" value="Genomic_DNA"/>
</dbReference>
<dbReference type="Proteomes" id="UP000619293">
    <property type="component" value="Unassembled WGS sequence"/>
</dbReference>